<evidence type="ECO:0000313" key="1">
    <source>
        <dbReference type="EMBL" id="VVE28112.1"/>
    </source>
</evidence>
<accession>A0ABY6W579</accession>
<gene>
    <name evidence="1" type="primary">pipB2</name>
    <name evidence="1" type="ORF">PSO31014_03489</name>
</gene>
<dbReference type="PANTHER" id="PTHR14136">
    <property type="entry name" value="BTB_POZ DOMAIN-CONTAINING PROTEIN KCTD9"/>
    <property type="match status" value="1"/>
</dbReference>
<dbReference type="PANTHER" id="PTHR14136:SF17">
    <property type="entry name" value="BTB_POZ DOMAIN-CONTAINING PROTEIN KCTD9"/>
    <property type="match status" value="1"/>
</dbReference>
<dbReference type="Gene3D" id="2.160.20.80">
    <property type="entry name" value="E3 ubiquitin-protein ligase SopA"/>
    <property type="match status" value="2"/>
</dbReference>
<comment type="caution">
    <text evidence="1">The sequence shown here is derived from an EMBL/GenBank/DDBJ whole genome shotgun (WGS) entry which is preliminary data.</text>
</comment>
<keyword evidence="2" id="KW-1185">Reference proteome</keyword>
<dbReference type="EMBL" id="CABPSG010000010">
    <property type="protein sequence ID" value="VVE28112.1"/>
    <property type="molecule type" value="Genomic_DNA"/>
</dbReference>
<dbReference type="SUPFAM" id="SSF141571">
    <property type="entry name" value="Pentapeptide repeat-like"/>
    <property type="match status" value="2"/>
</dbReference>
<organism evidence="1 2">
    <name type="scientific">Pandoraea soli</name>
    <dbReference type="NCBI Taxonomy" id="2508293"/>
    <lineage>
        <taxon>Bacteria</taxon>
        <taxon>Pseudomonadati</taxon>
        <taxon>Pseudomonadota</taxon>
        <taxon>Betaproteobacteria</taxon>
        <taxon>Burkholderiales</taxon>
        <taxon>Burkholderiaceae</taxon>
        <taxon>Pandoraea</taxon>
    </lineage>
</organism>
<proteinExistence type="predicted"/>
<evidence type="ECO:0000313" key="2">
    <source>
        <dbReference type="Proteomes" id="UP000405357"/>
    </source>
</evidence>
<dbReference type="InterPro" id="IPR051082">
    <property type="entry name" value="Pentapeptide-BTB/POZ_domain"/>
</dbReference>
<name>A0ABY6W579_9BURK</name>
<dbReference type="InterPro" id="IPR001646">
    <property type="entry name" value="5peptide_repeat"/>
</dbReference>
<reference evidence="1 2" key="1">
    <citation type="submission" date="2019-08" db="EMBL/GenBank/DDBJ databases">
        <authorList>
            <person name="Peeters C."/>
        </authorList>
    </citation>
    <scope>NUCLEOTIDE SEQUENCE [LARGE SCALE GENOMIC DNA]</scope>
    <source>
        <strain evidence="1 2">LMG 31014</strain>
    </source>
</reference>
<protein>
    <submittedName>
        <fullName evidence="1">Secreted effector protein PipB2</fullName>
    </submittedName>
</protein>
<sequence length="946" mass="101241">MRPVQSGISGGAQTSVVSRPIEGGIAGERALSSSELAARSAPPPEGLRHAVLRANADERRVISLQVAWLAHRLAGNIDAMDRFASDAAPHGMASAAGVDLPFNKSALRQAWRTRFSHLLDGTRVGAVARDLVKWCAVPDGQASVVPRWHWLSSTDDASSDVQACARLPMHEWPVAVLSVALTLSDLRNAVLPDLSMPNGDLRGVIAPGAQFGGGQFSGAWWTGASLANAGFGYSNQINADFEGADLRGACFHAADVSGARLVAADLRCAKFRHTVMRGTDLSAARCQGQHFAQGRLDGASFHRTKLQDACFTGGTAHGAKWVGAKAKRSRWTSVAMRDGQAIGADLRSAEFRQCEFPGWDARGAKLNGASFEACDLRHARFCGASLKHVRIGAGCHLAGTQWQGARVRLDAAWLRHLTPSELEDVVQSLITFPLDQPAARASVFMQLLVALARPLGLLDKGGERAPRLERLPEFVQRSDWLGRLLVSGIEVGGIGEHDGFAELRAQWLERTVHELVDERWLRPRAEWGTASLMTALHRRCSNASSQAVWPLAGAMCQTLYWAGEGVDGIGGTRAQALRSAWFEALPPQVHVALSADGVDAFDASYVVLIGADGGVAARLPRHLLASVLGAGTGHPATEGEGGRAVDTLPGWRWLGTRVVARDAASPDDFVPGSMAQLQGLLRAFGFLAGLWPVERPLDPFVRLVGRWFGMGGASRADAACHGAWDPRHSAVSTATMPAVPAPLSTSDRLDAVVSSSSSPNHVRLRRAGHADIEDVFREIPFVMPTGEPPLSVGMARHVRWVSVVAGLSWLATQPERHRPWSIEKGASGAPTSEGGPADEMRAYRDYALAALNETLRGDVASRNLPQALALCECLAGETSSVERLAERLADWLTCPDIAQLPRLAQACRQTLPWFWAIRLPLQAAAIRRWTLSGEGNGGAPVGIEGD</sequence>
<dbReference type="Pfam" id="PF00805">
    <property type="entry name" value="Pentapeptide"/>
    <property type="match status" value="3"/>
</dbReference>
<dbReference type="Proteomes" id="UP000405357">
    <property type="component" value="Unassembled WGS sequence"/>
</dbReference>